<dbReference type="InterPro" id="IPR000653">
    <property type="entry name" value="DegT/StrS_aminotransferase"/>
</dbReference>
<evidence type="ECO:0000256" key="2">
    <source>
        <dbReference type="RuleBase" id="RU004508"/>
    </source>
</evidence>
<gene>
    <name evidence="3" type="ORF">SAMN04488011_108114</name>
</gene>
<sequence length="463" mass="50018">MTQKACIREKVTRAGMLVGPRNPGIRCVSSRFRPKPGLSIQIFAYVVALVRARAAPQCRGMEERFTGNFTQQEPISEAGIAAVGDILRSGRLHRYNLAGGERGAVAALEEEYAAWQGARHCLAVTSGGQGMQIALRAAGVRPGDPVLTNAFTLAPVPGAIAAIGARPVLVEVDDTLCIDLDDLRRKWEICKAPCLLLSHMRGHLCDMDKLVALASTLGLTVIEDCAHTMGAEWNGVKSGNFGHAACFSTQTYKHMNSGEGGLVTSDDAGFMARAIILSGSYMNHATHGTRPDDPDFADARLDMPNCSARMDMMRAALLRTQLPDLPRNIDRWARRFEAAAAPLAANPAVSLPAMRPEMRRVGSSIQFRVPSLDAGGCDALVQGCAARGVVLKWFGRDVPEGFTSAHPSWRYVDRQDLPQTDRILATLFDMRLPLTFSVEDCDLIGRIIAQEVAKLTPAQGASL</sequence>
<keyword evidence="2" id="KW-0663">Pyridoxal phosphate</keyword>
<name>A0A1H8KS56_9RHOB</name>
<accession>A0A1H8KS56</accession>
<dbReference type="GO" id="GO:0030170">
    <property type="term" value="F:pyridoxal phosphate binding"/>
    <property type="evidence" value="ECO:0007669"/>
    <property type="project" value="TreeGrafter"/>
</dbReference>
<evidence type="ECO:0000256" key="1">
    <source>
        <dbReference type="ARBA" id="ARBA00037999"/>
    </source>
</evidence>
<dbReference type="InterPro" id="IPR015421">
    <property type="entry name" value="PyrdxlP-dep_Trfase_major"/>
</dbReference>
<dbReference type="PANTHER" id="PTHR30244:SF34">
    <property type="entry name" value="DTDP-4-AMINO-4,6-DIDEOXYGALACTOSE TRANSAMINASE"/>
    <property type="match status" value="1"/>
</dbReference>
<dbReference type="Gene3D" id="3.90.1150.10">
    <property type="entry name" value="Aspartate Aminotransferase, domain 1"/>
    <property type="match status" value="1"/>
</dbReference>
<dbReference type="AlphaFoldDB" id="A0A1H8KS56"/>
<dbReference type="Gene3D" id="3.40.640.10">
    <property type="entry name" value="Type I PLP-dependent aspartate aminotransferase-like (Major domain)"/>
    <property type="match status" value="1"/>
</dbReference>
<proteinExistence type="inferred from homology"/>
<dbReference type="GO" id="GO:0008483">
    <property type="term" value="F:transaminase activity"/>
    <property type="evidence" value="ECO:0007669"/>
    <property type="project" value="TreeGrafter"/>
</dbReference>
<keyword evidence="4" id="KW-1185">Reference proteome</keyword>
<dbReference type="PANTHER" id="PTHR30244">
    <property type="entry name" value="TRANSAMINASE"/>
    <property type="match status" value="1"/>
</dbReference>
<reference evidence="4" key="1">
    <citation type="submission" date="2016-10" db="EMBL/GenBank/DDBJ databases">
        <authorList>
            <person name="Varghese N."/>
            <person name="Submissions S."/>
        </authorList>
    </citation>
    <scope>NUCLEOTIDE SEQUENCE [LARGE SCALE GENOMIC DNA]</scope>
    <source>
        <strain evidence="4">DSM 26893</strain>
    </source>
</reference>
<dbReference type="InterPro" id="IPR015422">
    <property type="entry name" value="PyrdxlP-dep_Trfase_small"/>
</dbReference>
<evidence type="ECO:0000313" key="3">
    <source>
        <dbReference type="EMBL" id="SEN95730.1"/>
    </source>
</evidence>
<dbReference type="EMBL" id="FOCM01000008">
    <property type="protein sequence ID" value="SEN95730.1"/>
    <property type="molecule type" value="Genomic_DNA"/>
</dbReference>
<dbReference type="Proteomes" id="UP000199372">
    <property type="component" value="Unassembled WGS sequence"/>
</dbReference>
<organism evidence="3 4">
    <name type="scientific">Palleronia pelagia</name>
    <dbReference type="NCBI Taxonomy" id="387096"/>
    <lineage>
        <taxon>Bacteria</taxon>
        <taxon>Pseudomonadati</taxon>
        <taxon>Pseudomonadota</taxon>
        <taxon>Alphaproteobacteria</taxon>
        <taxon>Rhodobacterales</taxon>
        <taxon>Roseobacteraceae</taxon>
        <taxon>Palleronia</taxon>
    </lineage>
</organism>
<dbReference type="GO" id="GO:0000271">
    <property type="term" value="P:polysaccharide biosynthetic process"/>
    <property type="evidence" value="ECO:0007669"/>
    <property type="project" value="TreeGrafter"/>
</dbReference>
<dbReference type="InterPro" id="IPR015424">
    <property type="entry name" value="PyrdxlP-dep_Trfase"/>
</dbReference>
<dbReference type="Pfam" id="PF01041">
    <property type="entry name" value="DegT_DnrJ_EryC1"/>
    <property type="match status" value="1"/>
</dbReference>
<evidence type="ECO:0000313" key="4">
    <source>
        <dbReference type="Proteomes" id="UP000199372"/>
    </source>
</evidence>
<dbReference type="SUPFAM" id="SSF53383">
    <property type="entry name" value="PLP-dependent transferases"/>
    <property type="match status" value="1"/>
</dbReference>
<comment type="similarity">
    <text evidence="1 2">Belongs to the DegT/DnrJ/EryC1 family.</text>
</comment>
<protein>
    <submittedName>
        <fullName evidence="3">dTDP-4-amino-4,6-dideoxygalactose transaminase</fullName>
    </submittedName>
</protein>